<dbReference type="HAMAP" id="MF_00378">
    <property type="entry name" value="Exonuc_7_L"/>
    <property type="match status" value="1"/>
</dbReference>
<dbReference type="EMBL" id="JAHQCS010000095">
    <property type="protein sequence ID" value="MBU9712200.1"/>
    <property type="molecule type" value="Genomic_DNA"/>
</dbReference>
<dbReference type="PANTHER" id="PTHR30008:SF0">
    <property type="entry name" value="EXODEOXYRIBONUCLEASE 7 LARGE SUBUNIT"/>
    <property type="match status" value="1"/>
</dbReference>
<comment type="catalytic activity">
    <reaction evidence="5 6">
        <text>Exonucleolytic cleavage in either 5'- to 3'- or 3'- to 5'-direction to yield nucleoside 5'-phosphates.</text>
        <dbReference type="EC" id="3.1.11.6"/>
    </reaction>
</comment>
<protein>
    <recommendedName>
        <fullName evidence="5">Exodeoxyribonuclease 7 large subunit</fullName>
        <ecNumber evidence="5">3.1.11.6</ecNumber>
    </recommendedName>
    <alternativeName>
        <fullName evidence="5">Exodeoxyribonuclease VII large subunit</fullName>
        <shortName evidence="5">Exonuclease VII large subunit</shortName>
    </alternativeName>
</protein>
<keyword evidence="3 5" id="KW-0378">Hydrolase</keyword>
<evidence type="ECO:0000256" key="6">
    <source>
        <dbReference type="RuleBase" id="RU004355"/>
    </source>
</evidence>
<keyword evidence="9" id="KW-1185">Reference proteome</keyword>
<evidence type="ECO:0000256" key="5">
    <source>
        <dbReference type="HAMAP-Rule" id="MF_00378"/>
    </source>
</evidence>
<dbReference type="CDD" id="cd04489">
    <property type="entry name" value="ExoVII_LU_OBF"/>
    <property type="match status" value="1"/>
</dbReference>
<evidence type="ECO:0000256" key="3">
    <source>
        <dbReference type="ARBA" id="ARBA00022801"/>
    </source>
</evidence>
<evidence type="ECO:0000256" key="2">
    <source>
        <dbReference type="ARBA" id="ARBA00022722"/>
    </source>
</evidence>
<keyword evidence="2 5" id="KW-0540">Nuclease</keyword>
<accession>A0ABS6JFM7</accession>
<keyword evidence="4 5" id="KW-0269">Exonuclease</keyword>
<sequence length="457" mass="52313">MNQDFMSVSDLNRRIKHLLNNDSYLQNLWLRAEISNFNHHSRGHMYFTLKDDRSRISAVMFAGNNKYLKFRPENGMSVFIRGDISVYEPNGQYQIYVKEMQPDGIGNLYLAYEELKRKLEMAGYFSETSKKEIPLIPNSIGVITSPTGAAVRDIITTIERRFPIARVTLLPVLVQGPEAAPSISRAIKQANEAGFDVLIVGRGGGSLEELWAFNEQIVAEAIFHSVIPVISAVGHETDITISDFVADLRAPTPTAAAELAVPDIGELRRGVQERKHRIMRAMQASCQVHKDKLNYLQKSYAFRYPKQLVEQKEQDLDRLVESLRKETVRAIERKQDQHREVITRLSRVHPHVKLESEKTRYKNMSDSLMKTMTQLKGNKQTEFSHLLSKLKVLSPLNMMDRGYSLVYNPNNQLVKKVSDVQDKEAVTIRMQDGYLMCDVTGHKYEEIPNVNWSDKDE</sequence>
<evidence type="ECO:0000256" key="1">
    <source>
        <dbReference type="ARBA" id="ARBA00022490"/>
    </source>
</evidence>
<dbReference type="NCBIfam" id="TIGR00237">
    <property type="entry name" value="xseA"/>
    <property type="match status" value="1"/>
</dbReference>
<comment type="caution">
    <text evidence="8">The sequence shown here is derived from an EMBL/GenBank/DDBJ whole genome shotgun (WGS) entry which is preliminary data.</text>
</comment>
<reference evidence="8 9" key="1">
    <citation type="submission" date="2021-06" db="EMBL/GenBank/DDBJ databases">
        <title>Bacillus sp. RD4P76, an endophyte from a halophyte.</title>
        <authorList>
            <person name="Sun J.-Q."/>
        </authorList>
    </citation>
    <scope>NUCLEOTIDE SEQUENCE [LARGE SCALE GENOMIC DNA]</scope>
    <source>
        <strain evidence="8 9">CGMCC 1.15917</strain>
    </source>
</reference>
<evidence type="ECO:0000313" key="9">
    <source>
        <dbReference type="Proteomes" id="UP000784880"/>
    </source>
</evidence>
<dbReference type="EC" id="3.1.11.6" evidence="5"/>
<gene>
    <name evidence="5 8" type="primary">xseA</name>
    <name evidence="8" type="ORF">KS419_10645</name>
</gene>
<organism evidence="8 9">
    <name type="scientific">Evansella tamaricis</name>
    <dbReference type="NCBI Taxonomy" id="2069301"/>
    <lineage>
        <taxon>Bacteria</taxon>
        <taxon>Bacillati</taxon>
        <taxon>Bacillota</taxon>
        <taxon>Bacilli</taxon>
        <taxon>Bacillales</taxon>
        <taxon>Bacillaceae</taxon>
        <taxon>Evansella</taxon>
    </lineage>
</organism>
<comment type="function">
    <text evidence="5">Bidirectionally degrades single-stranded DNA into large acid-insoluble oligonucleotides, which are then degraded further into small acid-soluble oligonucleotides.</text>
</comment>
<proteinExistence type="inferred from homology"/>
<dbReference type="InterPro" id="IPR025824">
    <property type="entry name" value="OB-fold_nuc-bd_dom"/>
</dbReference>
<evidence type="ECO:0000256" key="4">
    <source>
        <dbReference type="ARBA" id="ARBA00022839"/>
    </source>
</evidence>
<dbReference type="InterPro" id="IPR007110">
    <property type="entry name" value="Ig-like_dom"/>
</dbReference>
<dbReference type="Proteomes" id="UP000784880">
    <property type="component" value="Unassembled WGS sequence"/>
</dbReference>
<dbReference type="InterPro" id="IPR020579">
    <property type="entry name" value="Exonuc_VII_lsu_C"/>
</dbReference>
<evidence type="ECO:0000259" key="7">
    <source>
        <dbReference type="PROSITE" id="PS50835"/>
    </source>
</evidence>
<feature type="domain" description="Ig-like" evidence="7">
    <location>
        <begin position="409"/>
        <end position="457"/>
    </location>
</feature>
<comment type="subcellular location">
    <subcellularLocation>
        <location evidence="5 6">Cytoplasm</location>
    </subcellularLocation>
</comment>
<dbReference type="RefSeq" id="WP_217066390.1">
    <property type="nucleotide sequence ID" value="NZ_JAHQCS010000095.1"/>
</dbReference>
<dbReference type="Pfam" id="PF13742">
    <property type="entry name" value="tRNA_anti_2"/>
    <property type="match status" value="1"/>
</dbReference>
<comment type="similarity">
    <text evidence="5 6">Belongs to the XseA family.</text>
</comment>
<comment type="subunit">
    <text evidence="5">Heterooligomer composed of large and small subunits.</text>
</comment>
<dbReference type="PROSITE" id="PS50835">
    <property type="entry name" value="IG_LIKE"/>
    <property type="match status" value="1"/>
</dbReference>
<dbReference type="Pfam" id="PF02601">
    <property type="entry name" value="Exonuc_VII_L"/>
    <property type="match status" value="1"/>
</dbReference>
<dbReference type="PANTHER" id="PTHR30008">
    <property type="entry name" value="EXODEOXYRIBONUCLEASE 7 LARGE SUBUNIT"/>
    <property type="match status" value="1"/>
</dbReference>
<evidence type="ECO:0000313" key="8">
    <source>
        <dbReference type="EMBL" id="MBU9712200.1"/>
    </source>
</evidence>
<name>A0ABS6JFM7_9BACI</name>
<keyword evidence="1 5" id="KW-0963">Cytoplasm</keyword>
<dbReference type="GO" id="GO:0008855">
    <property type="term" value="F:exodeoxyribonuclease VII activity"/>
    <property type="evidence" value="ECO:0007669"/>
    <property type="project" value="UniProtKB-EC"/>
</dbReference>
<dbReference type="InterPro" id="IPR003753">
    <property type="entry name" value="Exonuc_VII_L"/>
</dbReference>